<feature type="domain" description="Response regulatory" evidence="19">
    <location>
        <begin position="1493"/>
        <end position="1610"/>
    </location>
</feature>
<feature type="transmembrane region" description="Helical" evidence="17">
    <location>
        <begin position="46"/>
        <end position="67"/>
    </location>
</feature>
<feature type="region of interest" description="Disordered" evidence="16">
    <location>
        <begin position="76"/>
        <end position="97"/>
    </location>
</feature>
<dbReference type="Gene3D" id="3.30.565.10">
    <property type="entry name" value="Histidine kinase-like ATPase, C-terminal domain"/>
    <property type="match status" value="1"/>
</dbReference>
<evidence type="ECO:0000256" key="3">
    <source>
        <dbReference type="ARBA" id="ARBA00012438"/>
    </source>
</evidence>
<feature type="domain" description="HPt" evidence="22">
    <location>
        <begin position="1636"/>
        <end position="1731"/>
    </location>
</feature>
<dbReference type="PROSITE" id="PS50113">
    <property type="entry name" value="PAC"/>
    <property type="match status" value="6"/>
</dbReference>
<dbReference type="Pfam" id="PF02518">
    <property type="entry name" value="HATPase_c"/>
    <property type="match status" value="1"/>
</dbReference>
<evidence type="ECO:0000256" key="15">
    <source>
        <dbReference type="PROSITE-ProRule" id="PRU00169"/>
    </source>
</evidence>
<feature type="transmembrane region" description="Helical" evidence="17">
    <location>
        <begin position="9"/>
        <end position="26"/>
    </location>
</feature>
<dbReference type="EC" id="2.7.13.3" evidence="3"/>
<feature type="domain" description="PAS" evidence="20">
    <location>
        <begin position="853"/>
        <end position="899"/>
    </location>
</feature>
<evidence type="ECO:0000256" key="10">
    <source>
        <dbReference type="ARBA" id="ARBA00022840"/>
    </source>
</evidence>
<evidence type="ECO:0000256" key="16">
    <source>
        <dbReference type="SAM" id="MobiDB-lite"/>
    </source>
</evidence>
<evidence type="ECO:0000256" key="5">
    <source>
        <dbReference type="ARBA" id="ARBA00022519"/>
    </source>
</evidence>
<dbReference type="SUPFAM" id="SSF47384">
    <property type="entry name" value="Homodimeric domain of signal transducing histidine kinase"/>
    <property type="match status" value="1"/>
</dbReference>
<feature type="domain" description="PAC" evidence="21">
    <location>
        <begin position="803"/>
        <end position="856"/>
    </location>
</feature>
<dbReference type="InterPro" id="IPR036890">
    <property type="entry name" value="HATPase_C_sf"/>
</dbReference>
<dbReference type="Gene3D" id="1.10.287.130">
    <property type="match status" value="1"/>
</dbReference>
<dbReference type="Gene3D" id="1.20.120.620">
    <property type="entry name" value="Backbone structure of the membrane domain of e. Coli histidine kinase receptor kdpd"/>
    <property type="match status" value="1"/>
</dbReference>
<feature type="domain" description="PAC" evidence="21">
    <location>
        <begin position="552"/>
        <end position="605"/>
    </location>
</feature>
<dbReference type="SMART" id="SM00086">
    <property type="entry name" value="PAC"/>
    <property type="match status" value="7"/>
</dbReference>
<proteinExistence type="predicted"/>
<evidence type="ECO:0000256" key="11">
    <source>
        <dbReference type="ARBA" id="ARBA00022989"/>
    </source>
</evidence>
<feature type="modified residue" description="4-aspartylphosphate" evidence="15">
    <location>
        <position position="1545"/>
    </location>
</feature>
<evidence type="ECO:0000256" key="14">
    <source>
        <dbReference type="PROSITE-ProRule" id="PRU00110"/>
    </source>
</evidence>
<evidence type="ECO:0000259" key="19">
    <source>
        <dbReference type="PROSITE" id="PS50110"/>
    </source>
</evidence>
<dbReference type="InterPro" id="IPR003594">
    <property type="entry name" value="HATPase_dom"/>
</dbReference>
<dbReference type="Proteomes" id="UP001597296">
    <property type="component" value="Unassembled WGS sequence"/>
</dbReference>
<dbReference type="CDD" id="cd16922">
    <property type="entry name" value="HATPase_EvgS-ArcB-TorS-like"/>
    <property type="match status" value="1"/>
</dbReference>
<comment type="catalytic activity">
    <reaction evidence="1">
        <text>ATP + protein L-histidine = ADP + protein N-phospho-L-histidine.</text>
        <dbReference type="EC" id="2.7.13.3"/>
    </reaction>
</comment>
<dbReference type="InterPro" id="IPR000014">
    <property type="entry name" value="PAS"/>
</dbReference>
<keyword evidence="11 17" id="KW-1133">Transmembrane helix</keyword>
<dbReference type="Pfam" id="PF00512">
    <property type="entry name" value="HisKA"/>
    <property type="match status" value="1"/>
</dbReference>
<reference evidence="24" key="1">
    <citation type="journal article" date="2019" name="Int. J. Syst. Evol. Microbiol.">
        <title>The Global Catalogue of Microorganisms (GCM) 10K type strain sequencing project: providing services to taxonomists for standard genome sequencing and annotation.</title>
        <authorList>
            <consortium name="The Broad Institute Genomics Platform"/>
            <consortium name="The Broad Institute Genome Sequencing Center for Infectious Disease"/>
            <person name="Wu L."/>
            <person name="Ma J."/>
        </authorList>
    </citation>
    <scope>NUCLEOTIDE SEQUENCE [LARGE SCALE GENOMIC DNA]</scope>
    <source>
        <strain evidence="24">KCTC 15012</strain>
    </source>
</reference>
<feature type="domain" description="PAS" evidence="20">
    <location>
        <begin position="997"/>
        <end position="1054"/>
    </location>
</feature>
<keyword evidence="6 15" id="KW-0597">Phosphoprotein</keyword>
<keyword evidence="10" id="KW-0067">ATP-binding</keyword>
<feature type="domain" description="PAC" evidence="21">
    <location>
        <begin position="924"/>
        <end position="978"/>
    </location>
</feature>
<dbReference type="InterPro" id="IPR003661">
    <property type="entry name" value="HisK_dim/P_dom"/>
</dbReference>
<name>A0ABW5C9Y6_9PROT</name>
<dbReference type="Pfam" id="PF13426">
    <property type="entry name" value="PAS_9"/>
    <property type="match status" value="2"/>
</dbReference>
<feature type="transmembrane region" description="Helical" evidence="17">
    <location>
        <begin position="136"/>
        <end position="153"/>
    </location>
</feature>
<dbReference type="PANTHER" id="PTHR43047">
    <property type="entry name" value="TWO-COMPONENT HISTIDINE PROTEIN KINASE"/>
    <property type="match status" value="1"/>
</dbReference>
<keyword evidence="5" id="KW-0997">Cell inner membrane</keyword>
<evidence type="ECO:0000313" key="24">
    <source>
        <dbReference type="Proteomes" id="UP001597296"/>
    </source>
</evidence>
<dbReference type="PROSITE" id="PS50894">
    <property type="entry name" value="HPT"/>
    <property type="match status" value="1"/>
</dbReference>
<keyword evidence="24" id="KW-1185">Reference proteome</keyword>
<keyword evidence="4" id="KW-1003">Cell membrane</keyword>
<evidence type="ECO:0000256" key="7">
    <source>
        <dbReference type="ARBA" id="ARBA00022679"/>
    </source>
</evidence>
<dbReference type="Pfam" id="PF00072">
    <property type="entry name" value="Response_reg"/>
    <property type="match status" value="1"/>
</dbReference>
<comment type="caution">
    <text evidence="23">The sequence shown here is derived from an EMBL/GenBank/DDBJ whole genome shotgun (WGS) entry which is preliminary data.</text>
</comment>
<evidence type="ECO:0000313" key="23">
    <source>
        <dbReference type="EMBL" id="MFD2232843.1"/>
    </source>
</evidence>
<dbReference type="InterPro" id="IPR000700">
    <property type="entry name" value="PAS-assoc_C"/>
</dbReference>
<feature type="domain" description="PAS" evidence="20">
    <location>
        <begin position="347"/>
        <end position="417"/>
    </location>
</feature>
<keyword evidence="13 17" id="KW-0472">Membrane</keyword>
<dbReference type="PROSITE" id="PS50109">
    <property type="entry name" value="HIS_KIN"/>
    <property type="match status" value="1"/>
</dbReference>
<dbReference type="PROSITE" id="PS50112">
    <property type="entry name" value="PAS"/>
    <property type="match status" value="4"/>
</dbReference>
<protein>
    <recommendedName>
        <fullName evidence="3">histidine kinase</fullName>
        <ecNumber evidence="3">2.7.13.3</ecNumber>
    </recommendedName>
</protein>
<feature type="domain" description="PAC" evidence="21">
    <location>
        <begin position="294"/>
        <end position="346"/>
    </location>
</feature>
<dbReference type="Pfam" id="PF01627">
    <property type="entry name" value="Hpt"/>
    <property type="match status" value="1"/>
</dbReference>
<evidence type="ECO:0000256" key="4">
    <source>
        <dbReference type="ARBA" id="ARBA00022475"/>
    </source>
</evidence>
<evidence type="ECO:0000259" key="18">
    <source>
        <dbReference type="PROSITE" id="PS50109"/>
    </source>
</evidence>
<dbReference type="InterPro" id="IPR036641">
    <property type="entry name" value="HPT_dom_sf"/>
</dbReference>
<feature type="domain" description="PAC" evidence="21">
    <location>
        <begin position="680"/>
        <end position="731"/>
    </location>
</feature>
<dbReference type="SMART" id="SM00448">
    <property type="entry name" value="REC"/>
    <property type="match status" value="1"/>
</dbReference>
<feature type="modified residue" description="Phosphohistidine" evidence="14">
    <location>
        <position position="1675"/>
    </location>
</feature>
<feature type="domain" description="Histidine kinase" evidence="18">
    <location>
        <begin position="1145"/>
        <end position="1363"/>
    </location>
</feature>
<dbReference type="InterPro" id="IPR001610">
    <property type="entry name" value="PAC"/>
</dbReference>
<dbReference type="SUPFAM" id="SSF47226">
    <property type="entry name" value="Histidine-containing phosphotransfer domain, HPT domain"/>
    <property type="match status" value="1"/>
</dbReference>
<evidence type="ECO:0000256" key="6">
    <source>
        <dbReference type="ARBA" id="ARBA00022553"/>
    </source>
</evidence>
<dbReference type="PRINTS" id="PR00344">
    <property type="entry name" value="BCTRLSENSOR"/>
</dbReference>
<evidence type="ECO:0000256" key="1">
    <source>
        <dbReference type="ARBA" id="ARBA00000085"/>
    </source>
</evidence>
<dbReference type="InterPro" id="IPR008207">
    <property type="entry name" value="Sig_transdc_His_kin_Hpt_dom"/>
</dbReference>
<dbReference type="Gene3D" id="3.30.450.20">
    <property type="entry name" value="PAS domain"/>
    <property type="match status" value="7"/>
</dbReference>
<gene>
    <name evidence="23" type="ORF">ACFSNB_03400</name>
</gene>
<dbReference type="InterPro" id="IPR005467">
    <property type="entry name" value="His_kinase_dom"/>
</dbReference>
<keyword evidence="10" id="KW-0547">Nucleotide-binding</keyword>
<dbReference type="SMART" id="SM00091">
    <property type="entry name" value="PAS"/>
    <property type="match status" value="7"/>
</dbReference>
<sequence length="1741" mass="186345">MAAARRSRFILVATAGYGLGAFAWVFGSDLVMARWGSAETLATLSLLKGSFFVLATTLALYFLLLAVPDRARAWRPEPDRLPGDEAPGDEAPGDEAASGEVVRGAPWPAWAALLFALIAVGATLLVRLAITVPVETLPLLVLFVPAIAAAALLGGLGPGLAATLLSAVAIGLVLFPTAESWGGGAVYDLAILLASGGLISVVSETTHRRRLRAEARRQMYRVTLDSIGDAVIATDVAGSVTFLNRTAEALTGWSRAEARGRPLDQVFVLLSEGDRSPVEDPLARAIAGDDPFGPAGQVLLVGRDRHERPIRGRASPIRDGNRRLFGVALTFEDCTERRAAELSLAAERRLLRTLLDTLPDLVWLKDVEGRFLICNRMFERFVGRAEEAILGRTDYDLIDAETADGFRANDRRAIEAGGPSTNEEWIRFADGARVLLETIKTPMWGEGGEVVGVLGIGRDITARWRAEAAVRASADKLARLAASVPGMLYEYAVDDDGNEQLHYVSDYCRELFEIEPAEALADLGAIRRQIDPAERARILPLHRAATRARQPYSVDLRITSPSGRVRWIQFNSTPSGPDREGMSFPRSGVALDITARVEAEAALREKDALLHEMSRLAHIGAWSLDLATGVVSITDEVAEIEGLEPGDTFSLAQGMAQFHGPHRARLEQAVAAARDHGIGYELELELVTPAGQRKWVRAIGAPVREGERVTTIRGTLQDITDRKLAELQLAVAEGRLRLFIDNAPVALAMFDRDMRYLVASRRWAADFGLDPAQVIGACHYELFPSLPGRWKEIHRRCLAGATEKCEEDLYPRPDGGTDWLRWEVLPWRGEDGAVGGLLILSETITERVLAREQVRKLSLAVEQSPNGIQITNADGTIDYVNAALLTMTGYERDELIGQNPSLLASGLTPASTYADLWQTLAEGRAWQGEFISRRKNGEVFIELDRISPVRNVEGEVTHYLAIKEDITEKKRIAQELDLYRHHLEEVVALRTADLRAAEAKWRLILESSADGLFGIDADGVVTFANSAACALLDTPLEALVGHNAHLAFHHSHPDRSLYAEAACPATLTLEDGITRRVEDEVFWRADGSAFPVHYAVHPIKQDGAIIGAVVSFSDVTAQIETSRAREAALAEAQRLAQVRRDFLANMSHEIRTPLNAVLGLAQLGRGDAQLGERARTLFGRIVDSGETLLDVVNDILDFAKIEAGKVRAERVPLALGPVIDRAVGLVAARARDKGLRMRIEEAVELPARIEGDPARLTQVLGNLLSNAVKFTPPGGSVTLAVAVGEGMLRFTVSDSGIGMSPEQVARLFQPFEQADSSTTRHFGGSGLGLSICRHLLTLMQGEVTVDSAPGAGTRFTVRLPLRALADPSPPPPPAVALIGLGREGAEDLAPALRARGAAVTLADGLDPLPEAAILVVGTALAAEAAPILRKLAALGRRVAVVLDPPSARLPSGLAGAAVGLDWPPRARQVLAESAPSPPPPPPPAEQHPLAGIRVLAAEDNEVNRLVLAEMLDLTGAGLVEAGNGREALAIIERDGADAFDVVLTDIQMPEMDGYDLARRLAALAPALPVIGITAHALPEEEARCRAAGMVAYVTKPVHLDRLVEVIRSRVTPAVSAPAPAPAGVDWDALSHHYQGREDFILRLAATVRDTHAETAAALAEAGRVGDAAALAALAHKVKGTAGNLHAGPLARRAAEVERLARSGAVPAADLAAAADGLAEMVAAVVAELAAHTAGVGTKGTA</sequence>
<evidence type="ECO:0000259" key="20">
    <source>
        <dbReference type="PROSITE" id="PS50112"/>
    </source>
</evidence>
<evidence type="ECO:0000256" key="9">
    <source>
        <dbReference type="ARBA" id="ARBA00022777"/>
    </source>
</evidence>
<dbReference type="EMBL" id="JBHUIY010000004">
    <property type="protein sequence ID" value="MFD2232843.1"/>
    <property type="molecule type" value="Genomic_DNA"/>
</dbReference>
<keyword evidence="9" id="KW-0418">Kinase</keyword>
<dbReference type="Pfam" id="PF08448">
    <property type="entry name" value="PAS_4"/>
    <property type="match status" value="3"/>
</dbReference>
<evidence type="ECO:0000259" key="21">
    <source>
        <dbReference type="PROSITE" id="PS50113"/>
    </source>
</evidence>
<dbReference type="InterPro" id="IPR013767">
    <property type="entry name" value="PAS_fold"/>
</dbReference>
<evidence type="ECO:0000256" key="2">
    <source>
        <dbReference type="ARBA" id="ARBA00004429"/>
    </source>
</evidence>
<organism evidence="23 24">
    <name type="scientific">Phaeospirillum tilakii</name>
    <dbReference type="NCBI Taxonomy" id="741673"/>
    <lineage>
        <taxon>Bacteria</taxon>
        <taxon>Pseudomonadati</taxon>
        <taxon>Pseudomonadota</taxon>
        <taxon>Alphaproteobacteria</taxon>
        <taxon>Rhodospirillales</taxon>
        <taxon>Rhodospirillaceae</taxon>
        <taxon>Phaeospirillum</taxon>
    </lineage>
</organism>
<dbReference type="SMART" id="SM00388">
    <property type="entry name" value="HisKA"/>
    <property type="match status" value="1"/>
</dbReference>
<comment type="subcellular location">
    <subcellularLocation>
        <location evidence="2">Cell inner membrane</location>
        <topology evidence="2">Multi-pass membrane protein</topology>
    </subcellularLocation>
</comment>
<dbReference type="InterPro" id="IPR035965">
    <property type="entry name" value="PAS-like_dom_sf"/>
</dbReference>
<dbReference type="CDD" id="cd00130">
    <property type="entry name" value="PAS"/>
    <property type="match status" value="6"/>
</dbReference>
<dbReference type="InterPro" id="IPR013655">
    <property type="entry name" value="PAS_fold_3"/>
</dbReference>
<feature type="transmembrane region" description="Helical" evidence="17">
    <location>
        <begin position="184"/>
        <end position="202"/>
    </location>
</feature>
<evidence type="ECO:0000259" key="22">
    <source>
        <dbReference type="PROSITE" id="PS50894"/>
    </source>
</evidence>
<evidence type="ECO:0000256" key="17">
    <source>
        <dbReference type="SAM" id="Phobius"/>
    </source>
</evidence>
<dbReference type="PROSITE" id="PS50110">
    <property type="entry name" value="RESPONSE_REGULATORY"/>
    <property type="match status" value="1"/>
</dbReference>
<dbReference type="CDD" id="cd00082">
    <property type="entry name" value="HisKA"/>
    <property type="match status" value="1"/>
</dbReference>
<dbReference type="SMART" id="SM00387">
    <property type="entry name" value="HATPase_c"/>
    <property type="match status" value="1"/>
</dbReference>
<dbReference type="InterPro" id="IPR013656">
    <property type="entry name" value="PAS_4"/>
</dbReference>
<feature type="transmembrane region" description="Helical" evidence="17">
    <location>
        <begin position="109"/>
        <end position="130"/>
    </location>
</feature>
<dbReference type="InterPro" id="IPR011006">
    <property type="entry name" value="CheY-like_superfamily"/>
</dbReference>
<dbReference type="SUPFAM" id="SSF52172">
    <property type="entry name" value="CheY-like"/>
    <property type="match status" value="1"/>
</dbReference>
<dbReference type="InterPro" id="IPR004358">
    <property type="entry name" value="Sig_transdc_His_kin-like_C"/>
</dbReference>
<dbReference type="RefSeq" id="WP_377314512.1">
    <property type="nucleotide sequence ID" value="NZ_JBHUIY010000004.1"/>
</dbReference>
<evidence type="ECO:0000256" key="13">
    <source>
        <dbReference type="ARBA" id="ARBA00023136"/>
    </source>
</evidence>
<keyword evidence="7" id="KW-0808">Transferase</keyword>
<feature type="domain" description="PAS" evidence="20">
    <location>
        <begin position="216"/>
        <end position="289"/>
    </location>
</feature>
<evidence type="ECO:0000256" key="12">
    <source>
        <dbReference type="ARBA" id="ARBA00023012"/>
    </source>
</evidence>
<dbReference type="Pfam" id="PF00989">
    <property type="entry name" value="PAS"/>
    <property type="match status" value="1"/>
</dbReference>
<evidence type="ECO:0000256" key="8">
    <source>
        <dbReference type="ARBA" id="ARBA00022692"/>
    </source>
</evidence>
<dbReference type="CDD" id="cd17546">
    <property type="entry name" value="REC_hyHK_CKI1_RcsC-like"/>
    <property type="match status" value="1"/>
</dbReference>
<dbReference type="NCBIfam" id="TIGR00229">
    <property type="entry name" value="sensory_box"/>
    <property type="match status" value="6"/>
</dbReference>
<feature type="domain" description="PAC" evidence="21">
    <location>
        <begin position="420"/>
        <end position="472"/>
    </location>
</feature>
<keyword evidence="12" id="KW-0902">Two-component regulatory system</keyword>
<dbReference type="InterPro" id="IPR038318">
    <property type="entry name" value="KdpD_sf"/>
</dbReference>
<dbReference type="PANTHER" id="PTHR43047:SF64">
    <property type="entry name" value="HISTIDINE KINASE CONTAINING CHEY-HOMOLOGOUS RECEIVER DOMAIN AND PAS DOMAIN-RELATED"/>
    <property type="match status" value="1"/>
</dbReference>
<dbReference type="InterPro" id="IPR036097">
    <property type="entry name" value="HisK_dim/P_sf"/>
</dbReference>
<dbReference type="InterPro" id="IPR001789">
    <property type="entry name" value="Sig_transdc_resp-reg_receiver"/>
</dbReference>
<dbReference type="Gene3D" id="2.10.70.100">
    <property type="match status" value="1"/>
</dbReference>
<dbReference type="SUPFAM" id="SSF55785">
    <property type="entry name" value="PYP-like sensor domain (PAS domain)"/>
    <property type="match status" value="7"/>
</dbReference>
<dbReference type="SUPFAM" id="SSF55874">
    <property type="entry name" value="ATPase domain of HSP90 chaperone/DNA topoisomerase II/histidine kinase"/>
    <property type="match status" value="1"/>
</dbReference>
<keyword evidence="8 17" id="KW-0812">Transmembrane</keyword>
<dbReference type="Gene3D" id="1.20.120.160">
    <property type="entry name" value="HPT domain"/>
    <property type="match status" value="1"/>
</dbReference>
<dbReference type="Pfam" id="PF08447">
    <property type="entry name" value="PAS_3"/>
    <property type="match status" value="1"/>
</dbReference>
<dbReference type="Gene3D" id="3.40.50.2300">
    <property type="match status" value="1"/>
</dbReference>
<accession>A0ABW5C9Y6</accession>